<name>A0A2P2LYP9_RHIMU</name>
<accession>A0A2P2LYP9</accession>
<reference evidence="2" key="1">
    <citation type="submission" date="2018-02" db="EMBL/GenBank/DDBJ databases">
        <title>Rhizophora mucronata_Transcriptome.</title>
        <authorList>
            <person name="Meera S.P."/>
            <person name="Sreeshan A."/>
            <person name="Augustine A."/>
        </authorList>
    </citation>
    <scope>NUCLEOTIDE SEQUENCE</scope>
    <source>
        <tissue evidence="2">Leaf</tissue>
    </source>
</reference>
<evidence type="ECO:0000313" key="2">
    <source>
        <dbReference type="EMBL" id="MBX23093.1"/>
    </source>
</evidence>
<evidence type="ECO:0000256" key="1">
    <source>
        <dbReference type="SAM" id="MobiDB-lite"/>
    </source>
</evidence>
<dbReference type="EMBL" id="GGEC01042609">
    <property type="protein sequence ID" value="MBX23093.1"/>
    <property type="molecule type" value="Transcribed_RNA"/>
</dbReference>
<organism evidence="2">
    <name type="scientific">Rhizophora mucronata</name>
    <name type="common">Asiatic mangrove</name>
    <dbReference type="NCBI Taxonomy" id="61149"/>
    <lineage>
        <taxon>Eukaryota</taxon>
        <taxon>Viridiplantae</taxon>
        <taxon>Streptophyta</taxon>
        <taxon>Embryophyta</taxon>
        <taxon>Tracheophyta</taxon>
        <taxon>Spermatophyta</taxon>
        <taxon>Magnoliopsida</taxon>
        <taxon>eudicotyledons</taxon>
        <taxon>Gunneridae</taxon>
        <taxon>Pentapetalae</taxon>
        <taxon>rosids</taxon>
        <taxon>fabids</taxon>
        <taxon>Malpighiales</taxon>
        <taxon>Rhizophoraceae</taxon>
        <taxon>Rhizophora</taxon>
    </lineage>
</organism>
<proteinExistence type="predicted"/>
<protein>
    <submittedName>
        <fullName evidence="2">Uncharacterized protein</fullName>
    </submittedName>
</protein>
<dbReference type="AlphaFoldDB" id="A0A2P2LYP9"/>
<sequence length="73" mass="8648">MPTKITTPITFIELFQTVKPQFTMKKQRARNQKNQQGQRKHHYLYALQNPSHSLTLLSTNPDGHPKPLKFYKR</sequence>
<feature type="region of interest" description="Disordered" evidence="1">
    <location>
        <begin position="54"/>
        <end position="73"/>
    </location>
</feature>